<evidence type="ECO:0000313" key="2">
    <source>
        <dbReference type="EMBL" id="SAL79595.1"/>
    </source>
</evidence>
<dbReference type="Proteomes" id="UP000054717">
    <property type="component" value="Unassembled WGS sequence"/>
</dbReference>
<dbReference type="AlphaFoldDB" id="A0A158KF10"/>
<keyword evidence="3" id="KW-1185">Reference proteome</keyword>
<proteinExistence type="predicted"/>
<reference evidence="2" key="1">
    <citation type="submission" date="2016-01" db="EMBL/GenBank/DDBJ databases">
        <authorList>
            <person name="Peeters Charlotte."/>
        </authorList>
    </citation>
    <scope>NUCLEOTIDE SEQUENCE</scope>
    <source>
        <strain evidence="2">LMG 22936</strain>
    </source>
</reference>
<accession>A0A158KF10</accession>
<sequence>MKMRRFEELKRFDLRTRNKLRAIFSDGEANAIRRLAHLRGKLGKVEAAALEALLTSSALTKAVRTSTPFPKTSPFFDTLQAHRSTEMSDLLSVVEASAVSHKARLIRLANSLQRIDTLYSERDSKACLDYIVETLKVDGWSHALLRRVILIRENLGPDAVDDRIEKLVRQAGIKSIVVASLIQAYTPDQNILTIKRSILNIADQGTINRYTRTLAKLTVQPFATTIQASQHNSGRVERSAMVVPSSLNQPRGRLTARRSAPT</sequence>
<gene>
    <name evidence="2" type="ORF">AWB66_06080</name>
</gene>
<evidence type="ECO:0000313" key="3">
    <source>
        <dbReference type="Proteomes" id="UP000054717"/>
    </source>
</evidence>
<comment type="caution">
    <text evidence="2">The sequence shown here is derived from an EMBL/GenBank/DDBJ whole genome shotgun (WGS) entry which is preliminary data.</text>
</comment>
<name>A0A158KF10_9BURK</name>
<evidence type="ECO:0000256" key="1">
    <source>
        <dbReference type="SAM" id="MobiDB-lite"/>
    </source>
</evidence>
<organism evidence="2 3">
    <name type="scientific">Caballeronia telluris</name>
    <dbReference type="NCBI Taxonomy" id="326475"/>
    <lineage>
        <taxon>Bacteria</taxon>
        <taxon>Pseudomonadati</taxon>
        <taxon>Pseudomonadota</taxon>
        <taxon>Betaproteobacteria</taxon>
        <taxon>Burkholderiales</taxon>
        <taxon>Burkholderiaceae</taxon>
        <taxon>Caballeronia</taxon>
    </lineage>
</organism>
<protein>
    <submittedName>
        <fullName evidence="2">Uncharacterized protein</fullName>
    </submittedName>
</protein>
<feature type="region of interest" description="Disordered" evidence="1">
    <location>
        <begin position="230"/>
        <end position="262"/>
    </location>
</feature>
<dbReference type="EMBL" id="FCNZ02000053">
    <property type="protein sequence ID" value="SAL79595.1"/>
    <property type="molecule type" value="Genomic_DNA"/>
</dbReference>